<feature type="chain" id="PRO_5012262416" description="Beta propeller domain-containing protein" evidence="2">
    <location>
        <begin position="32"/>
        <end position="655"/>
    </location>
</feature>
<gene>
    <name evidence="3" type="ORF">CHH28_16245</name>
</gene>
<dbReference type="Proteomes" id="UP000202440">
    <property type="component" value="Chromosome"/>
</dbReference>
<sequence length="655" mass="71852">MNKLSYRPLALTVLALAVAACGGNSSSSSDAKPPVVGQSDLEQYLKEGFINSRDGYYEEVVDSPTTDAGVDETPAAPGFSETNTQEAGVDEADMIKLNGEYLYAYKPRSYDGNQTQAASIEVFQVTGDPIGNTFKGSVPLAADSWGVEGLYLVDDALVTITHGEAPSVTTNLASTGFAADIAMDDISEPFWGQQQSTSISVFDLDDPALPERVTELSIEGYLVSSRRIGDTLYMVSKFSPSIYVPYMAEVDDAAWQQRVEDMPLSDLLPRYWVNGEEAGKLFESGECYIPDQDEQGGYPSIVAITKVDLKNPQNWQSQCASGRIDGVYASTNAFFLTGGWYGGETRIDQYDLTTFERIATGKVAGNLSGAMPSFRLSEKDGYLRIVTSSMDDFWIGIPEPVIMDDATSTSEPSTEPDAEPSGPDHRLYVLKADGQGGFEQVAVLPNEQQPAAIGKPGEEVKSVRYRGDKAYVVTFERTDPLYVINLENPAAPFIEGELEITGFSQYLHPIDDELLLGLGYSANDDGRITGLKVSLFSTVNPTQPVELQSYTLGGERSSSDAMWNHRAISFLDVNDSTRMAFTWRDYDPNSYMPMHKLHVVDIDKTQQQLQVQVDNGYRPQSEWGGSYTRVPLHNDGLHLINDGAVESKTLLQWQQ</sequence>
<protein>
    <recommendedName>
        <fullName evidence="5">Beta propeller domain-containing protein</fullName>
    </recommendedName>
</protein>
<name>A0A222FMZ5_9GAMM</name>
<feature type="region of interest" description="Disordered" evidence="1">
    <location>
        <begin position="404"/>
        <end position="424"/>
    </location>
</feature>
<dbReference type="Pfam" id="PF09826">
    <property type="entry name" value="Beta_propel"/>
    <property type="match status" value="1"/>
</dbReference>
<keyword evidence="4" id="KW-1185">Reference proteome</keyword>
<dbReference type="KEGG" id="bsan:CHH28_16245"/>
<proteinExistence type="predicted"/>
<dbReference type="InterPro" id="IPR019198">
    <property type="entry name" value="Beta_propeller_containing"/>
</dbReference>
<evidence type="ECO:0008006" key="5">
    <source>
        <dbReference type="Google" id="ProtNLM"/>
    </source>
</evidence>
<evidence type="ECO:0000256" key="2">
    <source>
        <dbReference type="SAM" id="SignalP"/>
    </source>
</evidence>
<keyword evidence="2" id="KW-0732">Signal</keyword>
<dbReference type="OrthoDB" id="9778998at2"/>
<accession>A0A222FMZ5</accession>
<dbReference type="EMBL" id="CP022530">
    <property type="protein sequence ID" value="ASP40129.1"/>
    <property type="molecule type" value="Genomic_DNA"/>
</dbReference>
<evidence type="ECO:0000313" key="3">
    <source>
        <dbReference type="EMBL" id="ASP40129.1"/>
    </source>
</evidence>
<evidence type="ECO:0000256" key="1">
    <source>
        <dbReference type="SAM" id="MobiDB-lite"/>
    </source>
</evidence>
<dbReference type="RefSeq" id="WP_094061302.1">
    <property type="nucleotide sequence ID" value="NZ_CP022530.1"/>
</dbReference>
<dbReference type="AlphaFoldDB" id="A0A222FMZ5"/>
<reference evidence="3 4" key="1">
    <citation type="submission" date="2017-07" db="EMBL/GenBank/DDBJ databases">
        <title>Annotated genome sequence of Bacterioplanes sanyensis isolated from Red Sea.</title>
        <authorList>
            <person name="Rehman Z.U."/>
        </authorList>
    </citation>
    <scope>NUCLEOTIDE SEQUENCE [LARGE SCALE GENOMIC DNA]</scope>
    <source>
        <strain evidence="3 4">NV9</strain>
    </source>
</reference>
<evidence type="ECO:0000313" key="4">
    <source>
        <dbReference type="Proteomes" id="UP000202440"/>
    </source>
</evidence>
<feature type="signal peptide" evidence="2">
    <location>
        <begin position="1"/>
        <end position="31"/>
    </location>
</feature>
<organism evidence="3 4">
    <name type="scientific">Bacterioplanes sanyensis</name>
    <dbReference type="NCBI Taxonomy" id="1249553"/>
    <lineage>
        <taxon>Bacteria</taxon>
        <taxon>Pseudomonadati</taxon>
        <taxon>Pseudomonadota</taxon>
        <taxon>Gammaproteobacteria</taxon>
        <taxon>Oceanospirillales</taxon>
        <taxon>Oceanospirillaceae</taxon>
        <taxon>Bacterioplanes</taxon>
    </lineage>
</organism>
<dbReference type="PROSITE" id="PS51257">
    <property type="entry name" value="PROKAR_LIPOPROTEIN"/>
    <property type="match status" value="1"/>
</dbReference>